<feature type="domain" description="DinB-like" evidence="1">
    <location>
        <begin position="14"/>
        <end position="149"/>
    </location>
</feature>
<name>A0A518D869_9BACT</name>
<dbReference type="Gene3D" id="1.20.120.450">
    <property type="entry name" value="dinb family like domain"/>
    <property type="match status" value="1"/>
</dbReference>
<keyword evidence="3" id="KW-1185">Reference proteome</keyword>
<dbReference type="Proteomes" id="UP000317429">
    <property type="component" value="Chromosome"/>
</dbReference>
<accession>A0A518D869</accession>
<dbReference type="EMBL" id="CP036291">
    <property type="protein sequence ID" value="QDU87645.1"/>
    <property type="molecule type" value="Genomic_DNA"/>
</dbReference>
<evidence type="ECO:0000313" key="3">
    <source>
        <dbReference type="Proteomes" id="UP000317429"/>
    </source>
</evidence>
<evidence type="ECO:0000313" key="2">
    <source>
        <dbReference type="EMBL" id="QDU87645.1"/>
    </source>
</evidence>
<dbReference type="InterPro" id="IPR024775">
    <property type="entry name" value="DinB-like"/>
</dbReference>
<gene>
    <name evidence="2" type="ORF">Pla175_10110</name>
</gene>
<evidence type="ECO:0000259" key="1">
    <source>
        <dbReference type="Pfam" id="PF12867"/>
    </source>
</evidence>
<dbReference type="InterPro" id="IPR034660">
    <property type="entry name" value="DinB/YfiT-like"/>
</dbReference>
<dbReference type="Pfam" id="PF12867">
    <property type="entry name" value="DinB_2"/>
    <property type="match status" value="1"/>
</dbReference>
<dbReference type="SUPFAM" id="SSF109854">
    <property type="entry name" value="DinB/YfiT-like putative metalloenzymes"/>
    <property type="match status" value="1"/>
</dbReference>
<dbReference type="AlphaFoldDB" id="A0A518D869"/>
<protein>
    <submittedName>
        <fullName evidence="2">DinB superfamily protein</fullName>
    </submittedName>
</protein>
<sequence>MNAVDVIRQTNTTSQMVVKAYVEDLSDADLMRRPAAGCNHLAWQLGHLISSECMLLNSLAPGAAPELPAGFAEQHAKDKCGSDDPSQFCTKAQYLELWGQVQAAMMGALDHVSESDLDKPGPENMQPMFPTAGAVWVLLATHALMHAGQFVPVRRALGKPVVI</sequence>
<reference evidence="2 3" key="1">
    <citation type="submission" date="2019-02" db="EMBL/GenBank/DDBJ databases">
        <title>Deep-cultivation of Planctomycetes and their phenomic and genomic characterization uncovers novel biology.</title>
        <authorList>
            <person name="Wiegand S."/>
            <person name="Jogler M."/>
            <person name="Boedeker C."/>
            <person name="Pinto D."/>
            <person name="Vollmers J."/>
            <person name="Rivas-Marin E."/>
            <person name="Kohn T."/>
            <person name="Peeters S.H."/>
            <person name="Heuer A."/>
            <person name="Rast P."/>
            <person name="Oberbeckmann S."/>
            <person name="Bunk B."/>
            <person name="Jeske O."/>
            <person name="Meyerdierks A."/>
            <person name="Storesund J.E."/>
            <person name="Kallscheuer N."/>
            <person name="Luecker S."/>
            <person name="Lage O.M."/>
            <person name="Pohl T."/>
            <person name="Merkel B.J."/>
            <person name="Hornburger P."/>
            <person name="Mueller R.-W."/>
            <person name="Bruemmer F."/>
            <person name="Labrenz M."/>
            <person name="Spormann A.M."/>
            <person name="Op den Camp H."/>
            <person name="Overmann J."/>
            <person name="Amann R."/>
            <person name="Jetten M.S.M."/>
            <person name="Mascher T."/>
            <person name="Medema M.H."/>
            <person name="Devos D.P."/>
            <person name="Kaster A.-K."/>
            <person name="Ovreas L."/>
            <person name="Rohde M."/>
            <person name="Galperin M.Y."/>
            <person name="Jogler C."/>
        </authorList>
    </citation>
    <scope>NUCLEOTIDE SEQUENCE [LARGE SCALE GENOMIC DNA]</scope>
    <source>
        <strain evidence="2 3">Pla175</strain>
    </source>
</reference>
<proteinExistence type="predicted"/>
<organism evidence="2 3">
    <name type="scientific">Pirellulimonas nuda</name>
    <dbReference type="NCBI Taxonomy" id="2528009"/>
    <lineage>
        <taxon>Bacteria</taxon>
        <taxon>Pseudomonadati</taxon>
        <taxon>Planctomycetota</taxon>
        <taxon>Planctomycetia</taxon>
        <taxon>Pirellulales</taxon>
        <taxon>Lacipirellulaceae</taxon>
        <taxon>Pirellulimonas</taxon>
    </lineage>
</organism>
<dbReference type="RefSeq" id="WP_145281723.1">
    <property type="nucleotide sequence ID" value="NZ_CP036291.1"/>
</dbReference>
<dbReference type="OrthoDB" id="267642at2"/>
<dbReference type="KEGG" id="pnd:Pla175_10110"/>